<evidence type="ECO:0000256" key="3">
    <source>
        <dbReference type="PIRSR" id="PIRSR640198-3"/>
    </source>
</evidence>
<dbReference type="Proteomes" id="UP000003181">
    <property type="component" value="Unassembled WGS sequence"/>
</dbReference>
<dbReference type="Gene3D" id="1.10.3290.10">
    <property type="entry name" value="Fido-like domain"/>
    <property type="match status" value="1"/>
</dbReference>
<dbReference type="GO" id="GO:0005524">
    <property type="term" value="F:ATP binding"/>
    <property type="evidence" value="ECO:0007669"/>
    <property type="project" value="UniProtKB-KW"/>
</dbReference>
<evidence type="ECO:0000259" key="4">
    <source>
        <dbReference type="PROSITE" id="PS51459"/>
    </source>
</evidence>
<dbReference type="RefSeq" id="WP_004024048.1">
    <property type="nucleotide sequence ID" value="NZ_AJPR01000006.1"/>
</dbReference>
<feature type="binding site" evidence="2">
    <location>
        <begin position="258"/>
        <end position="259"/>
    </location>
    <ligand>
        <name>ATP</name>
        <dbReference type="ChEBI" id="CHEBI:30616"/>
    </ligand>
</feature>
<feature type="site" description="Important for autoinhibition of adenylyltransferase activity" evidence="3">
    <location>
        <position position="97"/>
    </location>
</feature>
<evidence type="ECO:0000313" key="6">
    <source>
        <dbReference type="Proteomes" id="UP000003181"/>
    </source>
</evidence>
<feature type="domain" description="Fido" evidence="4">
    <location>
        <begin position="146"/>
        <end position="280"/>
    </location>
</feature>
<dbReference type="PANTHER" id="PTHR13504">
    <property type="entry name" value="FIDO DOMAIN-CONTAINING PROTEIN DDB_G0283145"/>
    <property type="match status" value="1"/>
</dbReference>
<feature type="binding site" evidence="2">
    <location>
        <begin position="226"/>
        <end position="233"/>
    </location>
    <ligand>
        <name>ATP</name>
        <dbReference type="ChEBI" id="CHEBI:30616"/>
    </ligand>
</feature>
<name>I5D673_MYCAA</name>
<evidence type="ECO:0000256" key="1">
    <source>
        <dbReference type="PIRSR" id="PIRSR640198-1"/>
    </source>
</evidence>
<comment type="caution">
    <text evidence="5">The sequence shown here is derived from an EMBL/GenBank/DDBJ whole genome shotgun (WGS) entry which is preliminary data.</text>
</comment>
<dbReference type="AlphaFoldDB" id="I5D673"/>
<dbReference type="InterPro" id="IPR040198">
    <property type="entry name" value="Fido_containing"/>
</dbReference>
<reference evidence="5 6" key="1">
    <citation type="journal article" date="2012" name="Appl. Environ. Microbiol.">
        <title>Emergence of Atypical Mycoplasma agalactiae Strains Harboring a New Prophage and Associated with an Alpine Wild Ungulate Mortality Episode.</title>
        <authorList>
            <person name="Tardy F."/>
            <person name="Baranowski E."/>
            <person name="Nouvel L.X."/>
            <person name="Mick V."/>
            <person name="Manso-Silvan L."/>
            <person name="Thiaucourt F."/>
            <person name="Thebault P."/>
            <person name="Breton M."/>
            <person name="Sirand-Pugnet P."/>
            <person name="Blanchard A."/>
            <person name="Garnier A."/>
            <person name="Gibert P."/>
            <person name="Game Y."/>
            <person name="Poumarat F."/>
            <person name="Citti C."/>
        </authorList>
    </citation>
    <scope>NUCLEOTIDE SEQUENCE [LARGE SCALE GENOMIC DNA]</scope>
    <source>
        <strain evidence="5 6">14628</strain>
    </source>
</reference>
<sequence>MYISIDEASIKWNIAKDALLKLLSQNKVFGAILNKNDEYEIPMYAENPYELSNKNLLDVIDQKLKQLNTLRAFSPSEKNRFLNDFSIENTFNSNAIEGSTLTLRETVLVLRGIKIETKPLKYHLDAIGHKQAFDYILDLVDNSEEITERRIKDIHFLVLANKRMDAGRYRNMQVSILGAKHKPASPFLIESKMQQLLDEYNNSSENVIVKIAKFHLDFESIHPFNDGNGRTGRLLLNLQLMKNKLPPIDIQYTNRIKYYQCFDDYRLTNDPSSTVNLIANYLIIQLNYEIDIKSQRAYDK</sequence>
<evidence type="ECO:0000256" key="2">
    <source>
        <dbReference type="PIRSR" id="PIRSR640198-2"/>
    </source>
</evidence>
<dbReference type="PANTHER" id="PTHR13504:SF38">
    <property type="entry name" value="FIDO DOMAIN-CONTAINING PROTEIN"/>
    <property type="match status" value="1"/>
</dbReference>
<dbReference type="PATRIC" id="fig|1110504.5.peg.293"/>
<evidence type="ECO:0000313" key="5">
    <source>
        <dbReference type="EMBL" id="EIN15182.1"/>
    </source>
</evidence>
<protein>
    <recommendedName>
        <fullName evidence="4">Fido domain-containing protein</fullName>
    </recommendedName>
</protein>
<dbReference type="SUPFAM" id="SSF140931">
    <property type="entry name" value="Fic-like"/>
    <property type="match status" value="1"/>
</dbReference>
<organism evidence="5 6">
    <name type="scientific">Mycoplasmopsis agalactiae 14628</name>
    <dbReference type="NCBI Taxonomy" id="1110504"/>
    <lineage>
        <taxon>Bacteria</taxon>
        <taxon>Bacillati</taxon>
        <taxon>Mycoplasmatota</taxon>
        <taxon>Mycoplasmoidales</taxon>
        <taxon>Metamycoplasmataceae</taxon>
        <taxon>Mycoplasmopsis</taxon>
    </lineage>
</organism>
<dbReference type="STRING" id="1110504.MAGb_2910"/>
<dbReference type="InterPro" id="IPR003812">
    <property type="entry name" value="Fido"/>
</dbReference>
<gene>
    <name evidence="5" type="ORF">MAGb_2910</name>
</gene>
<accession>I5D673</accession>
<dbReference type="OrthoDB" id="9813719at2"/>
<dbReference type="InterPro" id="IPR036597">
    <property type="entry name" value="Fido-like_dom_sf"/>
</dbReference>
<dbReference type="Pfam" id="PF02661">
    <property type="entry name" value="Fic"/>
    <property type="match status" value="1"/>
</dbReference>
<proteinExistence type="predicted"/>
<dbReference type="EMBL" id="AJPR01000006">
    <property type="protein sequence ID" value="EIN15182.1"/>
    <property type="molecule type" value="Genomic_DNA"/>
</dbReference>
<keyword evidence="2" id="KW-0067">ATP-binding</keyword>
<feature type="active site" evidence="1">
    <location>
        <position position="222"/>
    </location>
</feature>
<keyword evidence="2" id="KW-0547">Nucleotide-binding</keyword>
<dbReference type="PROSITE" id="PS51459">
    <property type="entry name" value="FIDO"/>
    <property type="match status" value="1"/>
</dbReference>